<keyword evidence="3" id="KW-0677">Repeat</keyword>
<dbReference type="InterPro" id="IPR011042">
    <property type="entry name" value="6-blade_b-propeller_TolB-like"/>
</dbReference>
<keyword evidence="5" id="KW-0472">Membrane</keyword>
<dbReference type="Gene3D" id="2.120.10.30">
    <property type="entry name" value="TolB, C-terminal domain"/>
    <property type="match status" value="1"/>
</dbReference>
<dbReference type="GO" id="GO:0005886">
    <property type="term" value="C:plasma membrane"/>
    <property type="evidence" value="ECO:0007669"/>
    <property type="project" value="TreeGrafter"/>
</dbReference>
<evidence type="ECO:0000256" key="6">
    <source>
        <dbReference type="ARBA" id="ARBA00023157"/>
    </source>
</evidence>
<keyword evidence="7" id="KW-0675">Receptor</keyword>
<dbReference type="GO" id="GO:0043235">
    <property type="term" value="C:receptor complex"/>
    <property type="evidence" value="ECO:0007669"/>
    <property type="project" value="TreeGrafter"/>
</dbReference>
<name>A0AAD9PEQ1_RIDPI</name>
<evidence type="ECO:0000256" key="9">
    <source>
        <dbReference type="PROSITE-ProRule" id="PRU00124"/>
    </source>
</evidence>
<sequence length="215" mass="24513">MKWDGSDVQTKSTAHISHPFGLDIHKDYLYYTDWRLEIIARVPKVGPDTEVDDVWHDTTQLFNVKIFSKEDQPVSSRNPCRQRNGDCSHFCFPVRRSMGLFHMASIDRHCGCPQGMMINTANQRTCINNPDEKPPEACPSTSFECDNKRCVLKNFLCDGDNDCMDNSDERGCAVKTCSPIAFRCDNSKCIPKRWKCDGDNDCGDGSDERQCGRLW</sequence>
<dbReference type="SMART" id="SM00192">
    <property type="entry name" value="LDLa"/>
    <property type="match status" value="2"/>
</dbReference>
<evidence type="ECO:0000313" key="11">
    <source>
        <dbReference type="Proteomes" id="UP001209878"/>
    </source>
</evidence>
<dbReference type="CDD" id="cd00112">
    <property type="entry name" value="LDLa"/>
    <property type="match status" value="2"/>
</dbReference>
<dbReference type="PANTHER" id="PTHR22722">
    <property type="entry name" value="LOW-DENSITY LIPOPROTEIN RECEPTOR-RELATED PROTEIN 2-RELATED"/>
    <property type="match status" value="1"/>
</dbReference>
<feature type="disulfide bond" evidence="9">
    <location>
        <begin position="184"/>
        <end position="202"/>
    </location>
</feature>
<reference evidence="10" key="1">
    <citation type="journal article" date="2023" name="Mol. Biol. Evol.">
        <title>Third-Generation Sequencing Reveals the Adaptive Role of the Epigenome in Three Deep-Sea Polychaetes.</title>
        <authorList>
            <person name="Perez M."/>
            <person name="Aroh O."/>
            <person name="Sun Y."/>
            <person name="Lan Y."/>
            <person name="Juniper S.K."/>
            <person name="Young C.R."/>
            <person name="Angers B."/>
            <person name="Qian P.Y."/>
        </authorList>
    </citation>
    <scope>NUCLEOTIDE SEQUENCE</scope>
    <source>
        <strain evidence="10">R07B-5</strain>
    </source>
</reference>
<dbReference type="EMBL" id="JAODUO010000013">
    <property type="protein sequence ID" value="KAK2193432.1"/>
    <property type="molecule type" value="Genomic_DNA"/>
</dbReference>
<organism evidence="10 11">
    <name type="scientific">Ridgeia piscesae</name>
    <name type="common">Tubeworm</name>
    <dbReference type="NCBI Taxonomy" id="27915"/>
    <lineage>
        <taxon>Eukaryota</taxon>
        <taxon>Metazoa</taxon>
        <taxon>Spiralia</taxon>
        <taxon>Lophotrochozoa</taxon>
        <taxon>Annelida</taxon>
        <taxon>Polychaeta</taxon>
        <taxon>Sedentaria</taxon>
        <taxon>Canalipalpata</taxon>
        <taxon>Sabellida</taxon>
        <taxon>Siboglinidae</taxon>
        <taxon>Ridgeia</taxon>
    </lineage>
</organism>
<dbReference type="FunFam" id="4.10.400.10:FF:000062">
    <property type="entry name" value="Terribly reduced optic lobes, isoform AI"/>
    <property type="match status" value="1"/>
</dbReference>
<evidence type="ECO:0000313" key="10">
    <source>
        <dbReference type="EMBL" id="KAK2193432.1"/>
    </source>
</evidence>
<dbReference type="Proteomes" id="UP001209878">
    <property type="component" value="Unassembled WGS sequence"/>
</dbReference>
<keyword evidence="4" id="KW-1133">Transmembrane helix</keyword>
<evidence type="ECO:0000256" key="5">
    <source>
        <dbReference type="ARBA" id="ARBA00023136"/>
    </source>
</evidence>
<feature type="disulfide bond" evidence="9">
    <location>
        <begin position="196"/>
        <end position="211"/>
    </location>
</feature>
<evidence type="ECO:0000256" key="1">
    <source>
        <dbReference type="ARBA" id="ARBA00004167"/>
    </source>
</evidence>
<accession>A0AAD9PEQ1</accession>
<dbReference type="AlphaFoldDB" id="A0AAD9PEQ1"/>
<evidence type="ECO:0000256" key="4">
    <source>
        <dbReference type="ARBA" id="ARBA00022989"/>
    </source>
</evidence>
<dbReference type="PRINTS" id="PR00261">
    <property type="entry name" value="LDLRECEPTOR"/>
</dbReference>
<dbReference type="InterPro" id="IPR023415">
    <property type="entry name" value="LDLR_class-A_CS"/>
</dbReference>
<dbReference type="InterPro" id="IPR051221">
    <property type="entry name" value="LDLR-related"/>
</dbReference>
<comment type="caution">
    <text evidence="10">The sequence shown here is derived from an EMBL/GenBank/DDBJ whole genome shotgun (WGS) entry which is preliminary data.</text>
</comment>
<evidence type="ECO:0000256" key="3">
    <source>
        <dbReference type="ARBA" id="ARBA00022737"/>
    </source>
</evidence>
<dbReference type="InterPro" id="IPR002172">
    <property type="entry name" value="LDrepeatLR_classA_rpt"/>
</dbReference>
<evidence type="ECO:0000256" key="8">
    <source>
        <dbReference type="ARBA" id="ARBA00023180"/>
    </source>
</evidence>
<feature type="disulfide bond" evidence="9">
    <location>
        <begin position="157"/>
        <end position="172"/>
    </location>
</feature>
<dbReference type="FunFam" id="4.10.400.10:FF:000065">
    <property type="entry name" value="Transmembrane protease serine 7"/>
    <property type="match status" value="1"/>
</dbReference>
<dbReference type="SUPFAM" id="SSF57424">
    <property type="entry name" value="LDL receptor-like module"/>
    <property type="match status" value="2"/>
</dbReference>
<dbReference type="Pfam" id="PF00057">
    <property type="entry name" value="Ldl_recept_a"/>
    <property type="match status" value="2"/>
</dbReference>
<protein>
    <submittedName>
        <fullName evidence="10">Uncharacterized protein</fullName>
    </submittedName>
</protein>
<keyword evidence="6 9" id="KW-1015">Disulfide bond</keyword>
<feature type="disulfide bond" evidence="9">
    <location>
        <begin position="138"/>
        <end position="150"/>
    </location>
</feature>
<comment type="subcellular location">
    <subcellularLocation>
        <location evidence="1">Membrane</location>
        <topology evidence="1">Single-pass membrane protein</topology>
    </subcellularLocation>
</comment>
<evidence type="ECO:0000256" key="7">
    <source>
        <dbReference type="ARBA" id="ARBA00023170"/>
    </source>
</evidence>
<gene>
    <name evidence="10" type="ORF">NP493_13g11011</name>
</gene>
<keyword evidence="2" id="KW-0812">Transmembrane</keyword>
<dbReference type="Gene3D" id="4.10.400.10">
    <property type="entry name" value="Low-density Lipoprotein Receptor"/>
    <property type="match status" value="2"/>
</dbReference>
<proteinExistence type="predicted"/>
<feature type="disulfide bond" evidence="9">
    <location>
        <begin position="145"/>
        <end position="163"/>
    </location>
</feature>
<dbReference type="PROSITE" id="PS50068">
    <property type="entry name" value="LDLRA_2"/>
    <property type="match status" value="2"/>
</dbReference>
<keyword evidence="11" id="KW-1185">Reference proteome</keyword>
<dbReference type="PROSITE" id="PS01209">
    <property type="entry name" value="LDLRA_1"/>
    <property type="match status" value="1"/>
</dbReference>
<dbReference type="InterPro" id="IPR036055">
    <property type="entry name" value="LDL_receptor-like_sf"/>
</dbReference>
<evidence type="ECO:0000256" key="2">
    <source>
        <dbReference type="ARBA" id="ARBA00022692"/>
    </source>
</evidence>
<feature type="disulfide bond" evidence="9">
    <location>
        <begin position="177"/>
        <end position="189"/>
    </location>
</feature>
<keyword evidence="8" id="KW-0325">Glycoprotein</keyword>